<dbReference type="AlphaFoldDB" id="A0A6J7FAW5"/>
<accession>A0A6J7FAW5</accession>
<organism evidence="1">
    <name type="scientific">freshwater metagenome</name>
    <dbReference type="NCBI Taxonomy" id="449393"/>
    <lineage>
        <taxon>unclassified sequences</taxon>
        <taxon>metagenomes</taxon>
        <taxon>ecological metagenomes</taxon>
    </lineage>
</organism>
<evidence type="ECO:0000313" key="1">
    <source>
        <dbReference type="EMBL" id="CAB4890100.1"/>
    </source>
</evidence>
<sequence length="148" mass="16013">MLTREGAIRGEPYEFVPRWNVGGAFVGGGVHSGFMRIRTLAGPPLPHELVNDTCRAIILAHTAAITEAATVLQDRVDVLLDRLTDRVMSAPQPGTAQWLTEFRRPSLSPQERQAVRSSILAAAGFTPPSARRASGRGEPVNLAQLAMF</sequence>
<proteinExistence type="predicted"/>
<reference evidence="1" key="1">
    <citation type="submission" date="2020-05" db="EMBL/GenBank/DDBJ databases">
        <authorList>
            <person name="Chiriac C."/>
            <person name="Salcher M."/>
            <person name="Ghai R."/>
            <person name="Kavagutti S V."/>
        </authorList>
    </citation>
    <scope>NUCLEOTIDE SEQUENCE</scope>
</reference>
<dbReference type="EMBL" id="CAFBLX010000111">
    <property type="protein sequence ID" value="CAB4890100.1"/>
    <property type="molecule type" value="Genomic_DNA"/>
</dbReference>
<gene>
    <name evidence="1" type="ORF">UFOPK3472_01808</name>
</gene>
<protein>
    <submittedName>
        <fullName evidence="1">Unannotated protein</fullName>
    </submittedName>
</protein>
<name>A0A6J7FAW5_9ZZZZ</name>